<dbReference type="EMBL" id="BAAAQX010000015">
    <property type="protein sequence ID" value="GAA2210113.1"/>
    <property type="molecule type" value="Genomic_DNA"/>
</dbReference>
<feature type="domain" description="DUF4439" evidence="2">
    <location>
        <begin position="4"/>
        <end position="133"/>
    </location>
</feature>
<reference evidence="4" key="1">
    <citation type="journal article" date="2019" name="Int. J. Syst. Evol. Microbiol.">
        <title>The Global Catalogue of Microorganisms (GCM) 10K type strain sequencing project: providing services to taxonomists for standard genome sequencing and annotation.</title>
        <authorList>
            <consortium name="The Broad Institute Genomics Platform"/>
            <consortium name="The Broad Institute Genome Sequencing Center for Infectious Disease"/>
            <person name="Wu L."/>
            <person name="Ma J."/>
        </authorList>
    </citation>
    <scope>NUCLEOTIDE SEQUENCE [LARGE SCALE GENOMIC DNA]</scope>
    <source>
        <strain evidence="4">JCM 16114</strain>
    </source>
</reference>
<evidence type="ECO:0000313" key="4">
    <source>
        <dbReference type="Proteomes" id="UP001499843"/>
    </source>
</evidence>
<feature type="region of interest" description="Disordered" evidence="1">
    <location>
        <begin position="130"/>
        <end position="149"/>
    </location>
</feature>
<dbReference type="Proteomes" id="UP001499843">
    <property type="component" value="Unassembled WGS sequence"/>
</dbReference>
<dbReference type="InterPro" id="IPR029447">
    <property type="entry name" value="DUF4439"/>
</dbReference>
<dbReference type="CDD" id="cd00657">
    <property type="entry name" value="Ferritin_like"/>
    <property type="match status" value="1"/>
</dbReference>
<sequence length="149" mass="15744">MEKLRKALAAEHAAVFAYGLLAARTSGEVRRRMSAAYDAHRAQRDRLRTLITTRGGRPAEPDASYALPFFPSDAKLAVKLAVRLENGVAAAYLELVSARDVKVREHAAVAMQQAVTRAYSFKPDPPAAFPGMPVAASPPASPSAGSAGG</sequence>
<protein>
    <recommendedName>
        <fullName evidence="2">DUF4439 domain-containing protein</fullName>
    </recommendedName>
</protein>
<accession>A0ABP5PHV6</accession>
<name>A0ABP5PHV6_9ACTN</name>
<comment type="caution">
    <text evidence="3">The sequence shown here is derived from an EMBL/GenBank/DDBJ whole genome shotgun (WGS) entry which is preliminary data.</text>
</comment>
<organism evidence="3 4">
    <name type="scientific">Nonomuraea monospora</name>
    <dbReference type="NCBI Taxonomy" id="568818"/>
    <lineage>
        <taxon>Bacteria</taxon>
        <taxon>Bacillati</taxon>
        <taxon>Actinomycetota</taxon>
        <taxon>Actinomycetes</taxon>
        <taxon>Streptosporangiales</taxon>
        <taxon>Streptosporangiaceae</taxon>
        <taxon>Nonomuraea</taxon>
    </lineage>
</organism>
<dbReference type="Pfam" id="PF14530">
    <property type="entry name" value="DUF4439"/>
    <property type="match status" value="1"/>
</dbReference>
<dbReference type="Gene3D" id="1.20.1260.10">
    <property type="match status" value="1"/>
</dbReference>
<proteinExistence type="predicted"/>
<evidence type="ECO:0000313" key="3">
    <source>
        <dbReference type="EMBL" id="GAA2210113.1"/>
    </source>
</evidence>
<evidence type="ECO:0000259" key="2">
    <source>
        <dbReference type="Pfam" id="PF14530"/>
    </source>
</evidence>
<gene>
    <name evidence="3" type="ORF">GCM10009850_055720</name>
</gene>
<dbReference type="InterPro" id="IPR012347">
    <property type="entry name" value="Ferritin-like"/>
</dbReference>
<dbReference type="InterPro" id="IPR009078">
    <property type="entry name" value="Ferritin-like_SF"/>
</dbReference>
<evidence type="ECO:0000256" key="1">
    <source>
        <dbReference type="SAM" id="MobiDB-lite"/>
    </source>
</evidence>
<dbReference type="SUPFAM" id="SSF47240">
    <property type="entry name" value="Ferritin-like"/>
    <property type="match status" value="1"/>
</dbReference>
<keyword evidence="4" id="KW-1185">Reference proteome</keyword>